<accession>A0ACB8EN89</accession>
<dbReference type="EMBL" id="CM037616">
    <property type="protein sequence ID" value="KAH7993641.1"/>
    <property type="molecule type" value="Genomic_DNA"/>
</dbReference>
<proteinExistence type="predicted"/>
<dbReference type="Proteomes" id="UP000827872">
    <property type="component" value="Linkage Group LG03"/>
</dbReference>
<evidence type="ECO:0000313" key="2">
    <source>
        <dbReference type="Proteomes" id="UP000827872"/>
    </source>
</evidence>
<sequence>MGALDKGPDCFGVLIASKRSNLCGFIQLNCFHSLLICLLLNPGQGYQMDGGITYYAEQGAAAKNSTPESSSSLQNLGTLAHVMTASHCILPSPGFIGWLEEVRECDGMTSHISRCRNISARAGDY</sequence>
<gene>
    <name evidence="1" type="ORF">K3G42_031715</name>
</gene>
<name>A0ACB8EN89_9SAUR</name>
<protein>
    <submittedName>
        <fullName evidence="1">Uncharacterized protein</fullName>
    </submittedName>
</protein>
<reference evidence="1" key="1">
    <citation type="submission" date="2021-08" db="EMBL/GenBank/DDBJ databases">
        <title>The first chromosome-level gecko genome reveals the dynamic sex chromosomes of Neotropical dwarf geckos (Sphaerodactylidae: Sphaerodactylus).</title>
        <authorList>
            <person name="Pinto B.J."/>
            <person name="Keating S.E."/>
            <person name="Gamble T."/>
        </authorList>
    </citation>
    <scope>NUCLEOTIDE SEQUENCE</scope>
    <source>
        <strain evidence="1">TG3544</strain>
    </source>
</reference>
<organism evidence="1 2">
    <name type="scientific">Sphaerodactylus townsendi</name>
    <dbReference type="NCBI Taxonomy" id="933632"/>
    <lineage>
        <taxon>Eukaryota</taxon>
        <taxon>Metazoa</taxon>
        <taxon>Chordata</taxon>
        <taxon>Craniata</taxon>
        <taxon>Vertebrata</taxon>
        <taxon>Euteleostomi</taxon>
        <taxon>Lepidosauria</taxon>
        <taxon>Squamata</taxon>
        <taxon>Bifurcata</taxon>
        <taxon>Gekkota</taxon>
        <taxon>Sphaerodactylidae</taxon>
        <taxon>Sphaerodactylus</taxon>
    </lineage>
</organism>
<evidence type="ECO:0000313" key="1">
    <source>
        <dbReference type="EMBL" id="KAH7993641.1"/>
    </source>
</evidence>
<comment type="caution">
    <text evidence="1">The sequence shown here is derived from an EMBL/GenBank/DDBJ whole genome shotgun (WGS) entry which is preliminary data.</text>
</comment>
<keyword evidence="2" id="KW-1185">Reference proteome</keyword>